<feature type="domain" description="Multidrug resistance protein MdtA-like C-terminal permuted SH3" evidence="6">
    <location>
        <begin position="273"/>
        <end position="334"/>
    </location>
</feature>
<comment type="subcellular location">
    <subcellularLocation>
        <location evidence="1">Cell envelope</location>
    </subcellularLocation>
</comment>
<dbReference type="InterPro" id="IPR058625">
    <property type="entry name" value="MdtA-like_BSH"/>
</dbReference>
<feature type="domain" description="Multidrug resistance protein MdtA-like barrel-sandwich hybrid" evidence="4">
    <location>
        <begin position="56"/>
        <end position="180"/>
    </location>
</feature>
<dbReference type="GO" id="GO:0030313">
    <property type="term" value="C:cell envelope"/>
    <property type="evidence" value="ECO:0007669"/>
    <property type="project" value="UniProtKB-SubCell"/>
</dbReference>
<dbReference type="Pfam" id="PF25944">
    <property type="entry name" value="Beta-barrel_RND"/>
    <property type="match status" value="1"/>
</dbReference>
<comment type="similarity">
    <text evidence="2">Belongs to the membrane fusion protein (MFP) (TC 8.A.1) family.</text>
</comment>
<dbReference type="InterPro" id="IPR058627">
    <property type="entry name" value="MdtA-like_C"/>
</dbReference>
<evidence type="ECO:0000259" key="4">
    <source>
        <dbReference type="Pfam" id="PF25917"/>
    </source>
</evidence>
<protein>
    <submittedName>
        <fullName evidence="7">Efflux RND transporter periplasmic adaptor subunit</fullName>
    </submittedName>
</protein>
<dbReference type="Pfam" id="PF25917">
    <property type="entry name" value="BSH_RND"/>
    <property type="match status" value="1"/>
</dbReference>
<dbReference type="Gene3D" id="2.40.420.20">
    <property type="match status" value="1"/>
</dbReference>
<keyword evidence="8" id="KW-1185">Reference proteome</keyword>
<evidence type="ECO:0000256" key="3">
    <source>
        <dbReference type="SAM" id="Coils"/>
    </source>
</evidence>
<evidence type="ECO:0000313" key="7">
    <source>
        <dbReference type="EMBL" id="MXV51271.1"/>
    </source>
</evidence>
<dbReference type="SUPFAM" id="SSF111369">
    <property type="entry name" value="HlyD-like secretion proteins"/>
    <property type="match status" value="1"/>
</dbReference>
<dbReference type="InterPro" id="IPR006143">
    <property type="entry name" value="RND_pump_MFP"/>
</dbReference>
<reference evidence="7 8" key="1">
    <citation type="submission" date="2019-11" db="EMBL/GenBank/DDBJ databases">
        <title>Pedobacter sp. HMF7647 Genome sequencing and assembly.</title>
        <authorList>
            <person name="Kang H."/>
            <person name="Kim H."/>
            <person name="Joh K."/>
        </authorList>
    </citation>
    <scope>NUCLEOTIDE SEQUENCE [LARGE SCALE GENOMIC DNA]</scope>
    <source>
        <strain evidence="7 8">HMF7647</strain>
    </source>
</reference>
<dbReference type="Gene3D" id="1.10.287.470">
    <property type="entry name" value="Helix hairpin bin"/>
    <property type="match status" value="1"/>
</dbReference>
<dbReference type="AlphaFoldDB" id="A0A7K1YA77"/>
<keyword evidence="3" id="KW-0175">Coiled coil</keyword>
<comment type="caution">
    <text evidence="7">The sequence shown here is derived from an EMBL/GenBank/DDBJ whole genome shotgun (WGS) entry which is preliminary data.</text>
</comment>
<dbReference type="RefSeq" id="WP_160844451.1">
    <property type="nucleotide sequence ID" value="NZ_WVHT01000004.1"/>
</dbReference>
<dbReference type="GO" id="GO:0005886">
    <property type="term" value="C:plasma membrane"/>
    <property type="evidence" value="ECO:0007669"/>
    <property type="project" value="TreeGrafter"/>
</dbReference>
<name>A0A7K1YA77_9SPHI</name>
<dbReference type="InterPro" id="IPR058626">
    <property type="entry name" value="MdtA-like_b-barrel"/>
</dbReference>
<dbReference type="NCBIfam" id="TIGR01730">
    <property type="entry name" value="RND_mfp"/>
    <property type="match status" value="1"/>
</dbReference>
<feature type="domain" description="Multidrug resistance protein MdtA-like beta-barrel" evidence="5">
    <location>
        <begin position="191"/>
        <end position="267"/>
    </location>
</feature>
<evidence type="ECO:0000256" key="2">
    <source>
        <dbReference type="ARBA" id="ARBA00009477"/>
    </source>
</evidence>
<dbReference type="Gene3D" id="2.40.50.100">
    <property type="match status" value="1"/>
</dbReference>
<evidence type="ECO:0000259" key="6">
    <source>
        <dbReference type="Pfam" id="PF25967"/>
    </source>
</evidence>
<dbReference type="GO" id="GO:0022857">
    <property type="term" value="F:transmembrane transporter activity"/>
    <property type="evidence" value="ECO:0007669"/>
    <property type="project" value="InterPro"/>
</dbReference>
<dbReference type="Pfam" id="PF25967">
    <property type="entry name" value="RND-MFP_C"/>
    <property type="match status" value="1"/>
</dbReference>
<evidence type="ECO:0000256" key="1">
    <source>
        <dbReference type="ARBA" id="ARBA00004196"/>
    </source>
</evidence>
<organism evidence="7 8">
    <name type="scientific">Hufsiella arboris</name>
    <dbReference type="NCBI Taxonomy" id="2695275"/>
    <lineage>
        <taxon>Bacteria</taxon>
        <taxon>Pseudomonadati</taxon>
        <taxon>Bacteroidota</taxon>
        <taxon>Sphingobacteriia</taxon>
        <taxon>Sphingobacteriales</taxon>
        <taxon>Sphingobacteriaceae</taxon>
        <taxon>Hufsiella</taxon>
    </lineage>
</organism>
<dbReference type="Gene3D" id="2.40.30.170">
    <property type="match status" value="1"/>
</dbReference>
<proteinExistence type="inferred from homology"/>
<dbReference type="GO" id="GO:0046677">
    <property type="term" value="P:response to antibiotic"/>
    <property type="evidence" value="ECO:0007669"/>
    <property type="project" value="TreeGrafter"/>
</dbReference>
<dbReference type="PANTHER" id="PTHR30158:SF23">
    <property type="entry name" value="MULTIDRUG RESISTANCE PROTEIN MEXA"/>
    <property type="match status" value="1"/>
</dbReference>
<sequence length="360" mass="40384">MKRIILLAGVSALIYGTSCNQKKEVKEEIPNYSVTSPLQIDTSFTKEYVSQIKSVRNIEIRSQEKGYLQNIYVDEGQHVKAGQLLFRIMPTAFEAEVKKSEAEAKESEIELQNTKMLSDKNIVSKNELAVAKAKLEQARAETSLAKVHLSFTEIRAPFDGIIDRIPMKLGSLIDEGQLLTNLSDNNQMFAYFNVSEPEYLNYENSANKGKKQPVSLVMANGDLLKYKGEVETVESEFDSETGNIAFRARFPNPDQLLKNGETGKIEMVVPIKNALVIPQKATYEIQDKSYVFIVDKNNKVRSREISIASELPDLYIVGSGLNPGDKILLEGVQKVKDDDKIAYRFQDPKNVIGHLRVAAE</sequence>
<accession>A0A7K1YA77</accession>
<gene>
    <name evidence="7" type="ORF">GS399_09850</name>
</gene>
<dbReference type="EMBL" id="WVHT01000004">
    <property type="protein sequence ID" value="MXV51271.1"/>
    <property type="molecule type" value="Genomic_DNA"/>
</dbReference>
<evidence type="ECO:0000313" key="8">
    <source>
        <dbReference type="Proteomes" id="UP000466586"/>
    </source>
</evidence>
<dbReference type="PANTHER" id="PTHR30158">
    <property type="entry name" value="ACRA/E-RELATED COMPONENT OF DRUG EFFLUX TRANSPORTER"/>
    <property type="match status" value="1"/>
</dbReference>
<evidence type="ECO:0000259" key="5">
    <source>
        <dbReference type="Pfam" id="PF25944"/>
    </source>
</evidence>
<feature type="coiled-coil region" evidence="3">
    <location>
        <begin position="97"/>
        <end position="141"/>
    </location>
</feature>
<dbReference type="Proteomes" id="UP000466586">
    <property type="component" value="Unassembled WGS sequence"/>
</dbReference>